<dbReference type="OrthoDB" id="677051at2"/>
<gene>
    <name evidence="1" type="ORF">SAMN05421736_10934</name>
</gene>
<keyword evidence="2" id="KW-1185">Reference proteome</keyword>
<dbReference type="InterPro" id="IPR036249">
    <property type="entry name" value="Thioredoxin-like_sf"/>
</dbReference>
<dbReference type="NCBIfam" id="TIGR04019">
    <property type="entry name" value="B_thiol_YtxJ"/>
    <property type="match status" value="1"/>
</dbReference>
<proteinExistence type="predicted"/>
<protein>
    <submittedName>
        <fullName evidence="1">Bacillithiol system protein YtxJ</fullName>
    </submittedName>
</protein>
<reference evidence="2" key="1">
    <citation type="submission" date="2016-10" db="EMBL/GenBank/DDBJ databases">
        <authorList>
            <person name="Varghese N."/>
            <person name="Submissions S."/>
        </authorList>
    </citation>
    <scope>NUCLEOTIDE SEQUENCE [LARGE SCALE GENOMIC DNA]</scope>
    <source>
        <strain evidence="2">SP</strain>
    </source>
</reference>
<organism evidence="1 2">
    <name type="scientific">Evansella caseinilytica</name>
    <dbReference type="NCBI Taxonomy" id="1503961"/>
    <lineage>
        <taxon>Bacteria</taxon>
        <taxon>Bacillati</taxon>
        <taxon>Bacillota</taxon>
        <taxon>Bacilli</taxon>
        <taxon>Bacillales</taxon>
        <taxon>Bacillaceae</taxon>
        <taxon>Evansella</taxon>
    </lineage>
</organism>
<sequence length="109" mass="12304">MSLHKILHSEEFQQILRNEEKFILLKNSTACPISDEALKETEKFAGEKPDAPVYYLNVQESRELSNEIAETFQVKHESPQALLFASGGVAWNASHRNVTKNSLAEAWSS</sequence>
<dbReference type="EMBL" id="FNPI01000009">
    <property type="protein sequence ID" value="SDZ28778.1"/>
    <property type="molecule type" value="Genomic_DNA"/>
</dbReference>
<evidence type="ECO:0000313" key="2">
    <source>
        <dbReference type="Proteomes" id="UP000198935"/>
    </source>
</evidence>
<dbReference type="SUPFAM" id="SSF52833">
    <property type="entry name" value="Thioredoxin-like"/>
    <property type="match status" value="1"/>
</dbReference>
<dbReference type="InterPro" id="IPR022551">
    <property type="entry name" value="BrxC"/>
</dbReference>
<evidence type="ECO:0000313" key="1">
    <source>
        <dbReference type="EMBL" id="SDZ28778.1"/>
    </source>
</evidence>
<dbReference type="AlphaFoldDB" id="A0A1H3RTY8"/>
<dbReference type="Gene3D" id="3.40.30.10">
    <property type="entry name" value="Glutaredoxin"/>
    <property type="match status" value="1"/>
</dbReference>
<dbReference type="Pfam" id="PF11009">
    <property type="entry name" value="BrxC"/>
    <property type="match status" value="1"/>
</dbReference>
<dbReference type="STRING" id="1503961.SAMN05421736_10934"/>
<accession>A0A1H3RTY8</accession>
<dbReference type="Proteomes" id="UP000198935">
    <property type="component" value="Unassembled WGS sequence"/>
</dbReference>
<name>A0A1H3RTY8_9BACI</name>